<name>A0AAN7Q605_9COLE</name>
<comment type="caution">
    <text evidence="1">The sequence shown here is derived from an EMBL/GenBank/DDBJ whole genome shotgun (WGS) entry which is preliminary data.</text>
</comment>
<proteinExistence type="predicted"/>
<evidence type="ECO:0000313" key="1">
    <source>
        <dbReference type="EMBL" id="KAK4883417.1"/>
    </source>
</evidence>
<accession>A0AAN7Q605</accession>
<gene>
    <name evidence="1" type="ORF">RN001_006736</name>
</gene>
<dbReference type="AlphaFoldDB" id="A0AAN7Q605"/>
<evidence type="ECO:0000313" key="2">
    <source>
        <dbReference type="Proteomes" id="UP001353858"/>
    </source>
</evidence>
<dbReference type="EMBL" id="JARPUR010000002">
    <property type="protein sequence ID" value="KAK4883417.1"/>
    <property type="molecule type" value="Genomic_DNA"/>
</dbReference>
<protein>
    <submittedName>
        <fullName evidence="1">Uncharacterized protein</fullName>
    </submittedName>
</protein>
<reference evidence="2" key="1">
    <citation type="submission" date="2023-01" db="EMBL/GenBank/DDBJ databases">
        <title>Key to firefly adult light organ development and bioluminescence: homeobox transcription factors regulate luciferase expression and transportation to peroxisome.</title>
        <authorList>
            <person name="Fu X."/>
        </authorList>
    </citation>
    <scope>NUCLEOTIDE SEQUENCE [LARGE SCALE GENOMIC DNA]</scope>
</reference>
<dbReference type="Proteomes" id="UP001353858">
    <property type="component" value="Unassembled WGS sequence"/>
</dbReference>
<keyword evidence="2" id="KW-1185">Reference proteome</keyword>
<sequence>MASDKMRCVFYKGKNNKIILFVGKKLKKCQEVLSVRVKYKLKYNNTKLPTQINETDGYHRQCYSSFTALIAKYRDLLSETDYASNSMDELEGNAAKLDTPKGASNFDLQIRKVTTRLVLVINYM</sequence>
<organism evidence="1 2">
    <name type="scientific">Aquatica leii</name>
    <dbReference type="NCBI Taxonomy" id="1421715"/>
    <lineage>
        <taxon>Eukaryota</taxon>
        <taxon>Metazoa</taxon>
        <taxon>Ecdysozoa</taxon>
        <taxon>Arthropoda</taxon>
        <taxon>Hexapoda</taxon>
        <taxon>Insecta</taxon>
        <taxon>Pterygota</taxon>
        <taxon>Neoptera</taxon>
        <taxon>Endopterygota</taxon>
        <taxon>Coleoptera</taxon>
        <taxon>Polyphaga</taxon>
        <taxon>Elateriformia</taxon>
        <taxon>Elateroidea</taxon>
        <taxon>Lampyridae</taxon>
        <taxon>Luciolinae</taxon>
        <taxon>Aquatica</taxon>
    </lineage>
</organism>